<protein>
    <recommendedName>
        <fullName evidence="2">DUF5895 domain-containing protein</fullName>
    </recommendedName>
</protein>
<dbReference type="OrthoDB" id="477646at2"/>
<evidence type="ECO:0000256" key="1">
    <source>
        <dbReference type="SAM" id="MobiDB-lite"/>
    </source>
</evidence>
<proteinExistence type="predicted"/>
<feature type="compositionally biased region" description="Polar residues" evidence="1">
    <location>
        <begin position="1"/>
        <end position="23"/>
    </location>
</feature>
<dbReference type="EMBL" id="MRCE01000032">
    <property type="protein sequence ID" value="OKH33150.1"/>
    <property type="molecule type" value="Genomic_DNA"/>
</dbReference>
<gene>
    <name evidence="3" type="ORF">NIES2119_24120</name>
</gene>
<dbReference type="Proteomes" id="UP000185860">
    <property type="component" value="Unassembled WGS sequence"/>
</dbReference>
<feature type="compositionally biased region" description="Acidic residues" evidence="1">
    <location>
        <begin position="309"/>
        <end position="333"/>
    </location>
</feature>
<dbReference type="STRING" id="454136.NIES2119_24120"/>
<organism evidence="3 4">
    <name type="scientific">[Phormidium ambiguum] IAM M-71</name>
    <dbReference type="NCBI Taxonomy" id="454136"/>
    <lineage>
        <taxon>Bacteria</taxon>
        <taxon>Bacillati</taxon>
        <taxon>Cyanobacteriota</taxon>
        <taxon>Cyanophyceae</taxon>
        <taxon>Oscillatoriophycideae</taxon>
        <taxon>Aerosakkonematales</taxon>
        <taxon>Aerosakkonemataceae</taxon>
        <taxon>Floridanema</taxon>
    </lineage>
</organism>
<name>A0A1U7I9K6_9CYAN</name>
<evidence type="ECO:0000313" key="4">
    <source>
        <dbReference type="Proteomes" id="UP000185860"/>
    </source>
</evidence>
<evidence type="ECO:0000313" key="3">
    <source>
        <dbReference type="EMBL" id="OKH33150.1"/>
    </source>
</evidence>
<accession>A0A1U7I9K6</accession>
<evidence type="ECO:0000259" key="2">
    <source>
        <dbReference type="Pfam" id="PF19247"/>
    </source>
</evidence>
<sequence>MVKTNNAKSPNQNSSKQKQTTQFEVDPELLNPQYNQTRRPSLPYGIIINDNPAGILIPTDQLVKAEWKIMPTEEELMTVDLTEAVTGLFLGNARMLVLAFVPEYIRYKDIEENGELAGTFVGLYDEYRQILDKKTQEVCSEHALIFLNSKNQPLHKNPIVVRFKNVALWSFKSAREEFYRHLEKVFADYFEVDYSGKNDKWRSLGVLNIKFQAVKEGEGKNKSFCCKTANITKPTLENLPKLYLGTPEHKKTFWGLHQDIAGFIEVGESQLPALAKSGEPEEVEVLPTVDSRGGKNKSKPPRRIKQVEESDAELEELDDFETIEVDAEVDLED</sequence>
<dbReference type="AlphaFoldDB" id="A0A1U7I9K6"/>
<feature type="region of interest" description="Disordered" evidence="1">
    <location>
        <begin position="1"/>
        <end position="34"/>
    </location>
</feature>
<comment type="caution">
    <text evidence="3">The sequence shown here is derived from an EMBL/GenBank/DDBJ whole genome shotgun (WGS) entry which is preliminary data.</text>
</comment>
<reference evidence="3 4" key="1">
    <citation type="submission" date="2016-11" db="EMBL/GenBank/DDBJ databases">
        <title>Draft Genome Sequences of Nine Cyanobacterial Strains from Diverse Habitats.</title>
        <authorList>
            <person name="Zhu T."/>
            <person name="Hou S."/>
            <person name="Lu X."/>
            <person name="Hess W.R."/>
        </authorList>
    </citation>
    <scope>NUCLEOTIDE SEQUENCE [LARGE SCALE GENOMIC DNA]</scope>
    <source>
        <strain evidence="3 4">IAM M-71</strain>
    </source>
</reference>
<feature type="domain" description="DUF5895" evidence="2">
    <location>
        <begin position="28"/>
        <end position="178"/>
    </location>
</feature>
<feature type="region of interest" description="Disordered" evidence="1">
    <location>
        <begin position="277"/>
        <end position="333"/>
    </location>
</feature>
<dbReference type="InterPro" id="IPR045414">
    <property type="entry name" value="DUF5895"/>
</dbReference>
<dbReference type="RefSeq" id="WP_073596043.1">
    <property type="nucleotide sequence ID" value="NZ_MRCE01000032.1"/>
</dbReference>
<dbReference type="Pfam" id="PF19247">
    <property type="entry name" value="DUF5895"/>
    <property type="match status" value="1"/>
</dbReference>
<feature type="compositionally biased region" description="Basic residues" evidence="1">
    <location>
        <begin position="294"/>
        <end position="304"/>
    </location>
</feature>